<comment type="caution">
    <text evidence="1">The sequence shown here is derived from an EMBL/GenBank/DDBJ whole genome shotgun (WGS) entry which is preliminary data.</text>
</comment>
<protein>
    <submittedName>
        <fullName evidence="1">Uncharacterized protein</fullName>
    </submittedName>
</protein>
<reference evidence="1" key="1">
    <citation type="submission" date="2020-08" db="EMBL/GenBank/DDBJ databases">
        <title>Multicomponent nature underlies the extraordinary mechanical properties of spider dragline silk.</title>
        <authorList>
            <person name="Kono N."/>
            <person name="Nakamura H."/>
            <person name="Mori M."/>
            <person name="Yoshida Y."/>
            <person name="Ohtoshi R."/>
            <person name="Malay A.D."/>
            <person name="Moran D.A.P."/>
            <person name="Tomita M."/>
            <person name="Numata K."/>
            <person name="Arakawa K."/>
        </authorList>
    </citation>
    <scope>NUCLEOTIDE SEQUENCE</scope>
</reference>
<name>A0A8X6XIB6_9ARAC</name>
<sequence length="90" mass="10512">MFLDRKPFLLPRHVQLTKEHKKEPTGHLFLSVWPTEQHLGGKQFVDEDDVQDEILLRMTLQPKEFYAPGTVALIKRRDKCINVDGDTVKK</sequence>
<proteinExistence type="predicted"/>
<dbReference type="OrthoDB" id="6432034at2759"/>
<dbReference type="AlphaFoldDB" id="A0A8X6XIB6"/>
<evidence type="ECO:0000313" key="2">
    <source>
        <dbReference type="Proteomes" id="UP000886998"/>
    </source>
</evidence>
<dbReference type="Proteomes" id="UP000886998">
    <property type="component" value="Unassembled WGS sequence"/>
</dbReference>
<keyword evidence="2" id="KW-1185">Reference proteome</keyword>
<organism evidence="1 2">
    <name type="scientific">Trichonephila inaurata madagascariensis</name>
    <dbReference type="NCBI Taxonomy" id="2747483"/>
    <lineage>
        <taxon>Eukaryota</taxon>
        <taxon>Metazoa</taxon>
        <taxon>Ecdysozoa</taxon>
        <taxon>Arthropoda</taxon>
        <taxon>Chelicerata</taxon>
        <taxon>Arachnida</taxon>
        <taxon>Araneae</taxon>
        <taxon>Araneomorphae</taxon>
        <taxon>Entelegynae</taxon>
        <taxon>Araneoidea</taxon>
        <taxon>Nephilidae</taxon>
        <taxon>Trichonephila</taxon>
        <taxon>Trichonephila inaurata</taxon>
    </lineage>
</organism>
<accession>A0A8X6XIB6</accession>
<dbReference type="EMBL" id="BMAV01009850">
    <property type="protein sequence ID" value="GFY54413.1"/>
    <property type="molecule type" value="Genomic_DNA"/>
</dbReference>
<evidence type="ECO:0000313" key="1">
    <source>
        <dbReference type="EMBL" id="GFY54413.1"/>
    </source>
</evidence>
<gene>
    <name evidence="1" type="ORF">TNIN_124041</name>
</gene>